<dbReference type="Proteomes" id="UP000308038">
    <property type="component" value="Unassembled WGS sequence"/>
</dbReference>
<feature type="region of interest" description="Disordered" evidence="1">
    <location>
        <begin position="159"/>
        <end position="185"/>
    </location>
</feature>
<organism evidence="2 3">
    <name type="scientific">Sphingomonas olei</name>
    <dbReference type="NCBI Taxonomy" id="1886787"/>
    <lineage>
        <taxon>Bacteria</taxon>
        <taxon>Pseudomonadati</taxon>
        <taxon>Pseudomonadota</taxon>
        <taxon>Alphaproteobacteria</taxon>
        <taxon>Sphingomonadales</taxon>
        <taxon>Sphingomonadaceae</taxon>
        <taxon>Sphingomonas</taxon>
    </lineage>
</organism>
<reference evidence="2 3" key="1">
    <citation type="submission" date="2019-04" db="EMBL/GenBank/DDBJ databases">
        <title>Microbes associate with the intestines of laboratory mice.</title>
        <authorList>
            <person name="Navarre W."/>
            <person name="Wong E."/>
            <person name="Huang K.C."/>
            <person name="Tropini C."/>
            <person name="Ng K."/>
            <person name="Yu B."/>
        </authorList>
    </citation>
    <scope>NUCLEOTIDE SEQUENCE [LARGE SCALE GENOMIC DNA]</scope>
    <source>
        <strain evidence="2 3">NM83_B4-11</strain>
    </source>
</reference>
<keyword evidence="3" id="KW-1185">Reference proteome</keyword>
<sequence>MAIGLSAGSAASAQEYATRDVGDWTVAPSSDRSGCFLTRTYRGPRQTTLLFGLDTDGSNRLTLLNPNWSSIREKEELRLTYRFSGAAFPNRAAIGIAASGRKGFVTSFGDAFPRTLATSAFLHVRRGDVPVEELTLDGSGAAIAELRKCVDVYRATPAKATKAAKDDGRIPLDPFAAKQRRDSER</sequence>
<proteinExistence type="predicted"/>
<name>A0ABY2QM20_9SPHN</name>
<comment type="caution">
    <text evidence="2">The sequence shown here is derived from an EMBL/GenBank/DDBJ whole genome shotgun (WGS) entry which is preliminary data.</text>
</comment>
<evidence type="ECO:0000313" key="3">
    <source>
        <dbReference type="Proteomes" id="UP000308038"/>
    </source>
</evidence>
<accession>A0ABY2QM20</accession>
<evidence type="ECO:0000256" key="1">
    <source>
        <dbReference type="SAM" id="MobiDB-lite"/>
    </source>
</evidence>
<protein>
    <submittedName>
        <fullName evidence="2">Uncharacterized protein</fullName>
    </submittedName>
</protein>
<gene>
    <name evidence="2" type="ORF">E5988_04125</name>
</gene>
<dbReference type="EMBL" id="SSTI01000002">
    <property type="protein sequence ID" value="THG41765.1"/>
    <property type="molecule type" value="Genomic_DNA"/>
</dbReference>
<evidence type="ECO:0000313" key="2">
    <source>
        <dbReference type="EMBL" id="THG41765.1"/>
    </source>
</evidence>